<dbReference type="RefSeq" id="WP_275468804.1">
    <property type="nucleotide sequence ID" value="NZ_CP110232.1"/>
</dbReference>
<comment type="subcellular location">
    <subcellularLocation>
        <location evidence="1">Cell membrane</location>
        <topology evidence="1">Multi-pass membrane protein</topology>
    </subcellularLocation>
</comment>
<proteinExistence type="predicted"/>
<keyword evidence="3 6" id="KW-0812">Transmembrane</keyword>
<dbReference type="AlphaFoldDB" id="A0AAF0CUA7"/>
<feature type="domain" description="ABC3 transporter permease C-terminal" evidence="7">
    <location>
        <begin position="37"/>
        <end position="102"/>
    </location>
</feature>
<protein>
    <recommendedName>
        <fullName evidence="7">ABC3 transporter permease C-terminal domain-containing protein</fullName>
    </recommendedName>
</protein>
<reference evidence="8" key="1">
    <citation type="submission" date="2022-10" db="EMBL/GenBank/DDBJ databases">
        <title>Vagococcus sp. isolated from poultry meat.</title>
        <authorList>
            <person name="Johansson P."/>
            <person name="Bjorkroth J."/>
        </authorList>
    </citation>
    <scope>NUCLEOTIDE SEQUENCE</scope>
    <source>
        <strain evidence="8">STAA11</strain>
    </source>
</reference>
<dbReference type="GO" id="GO:0005886">
    <property type="term" value="C:plasma membrane"/>
    <property type="evidence" value="ECO:0007669"/>
    <property type="project" value="UniProtKB-SubCell"/>
</dbReference>
<sequence>MKQINQRLQLADQDKGLQTVTLLQQIDQQLTANYQLIVTLILLVVVTIFTILTSVFFYHRRYELATLLNIGVKKLTILGQFLIEYCVTLSICLLAISTLFFLTHTPVKNKLVHINQVAFSKQLPNELTLPTSPENPSISELTEEDDNYLLPFNAASFSAIDTENTVCTLFSPKLAIAKATSLVILSSLIPLIICGYLSLIIIKNTN</sequence>
<dbReference type="Pfam" id="PF02687">
    <property type="entry name" value="FtsX"/>
    <property type="match status" value="1"/>
</dbReference>
<name>A0AAF0CUA7_9ENTE</name>
<keyword evidence="9" id="KW-1185">Reference proteome</keyword>
<evidence type="ECO:0000256" key="6">
    <source>
        <dbReference type="SAM" id="Phobius"/>
    </source>
</evidence>
<feature type="transmembrane region" description="Helical" evidence="6">
    <location>
        <begin position="182"/>
        <end position="202"/>
    </location>
</feature>
<evidence type="ECO:0000256" key="3">
    <source>
        <dbReference type="ARBA" id="ARBA00022692"/>
    </source>
</evidence>
<dbReference type="Proteomes" id="UP001179647">
    <property type="component" value="Chromosome"/>
</dbReference>
<organism evidence="8 9">
    <name type="scientific">Vagococcus intermedius</name>
    <dbReference type="NCBI Taxonomy" id="2991418"/>
    <lineage>
        <taxon>Bacteria</taxon>
        <taxon>Bacillati</taxon>
        <taxon>Bacillota</taxon>
        <taxon>Bacilli</taxon>
        <taxon>Lactobacillales</taxon>
        <taxon>Enterococcaceae</taxon>
        <taxon>Vagococcus</taxon>
    </lineage>
</organism>
<evidence type="ECO:0000256" key="1">
    <source>
        <dbReference type="ARBA" id="ARBA00004651"/>
    </source>
</evidence>
<keyword evidence="2" id="KW-1003">Cell membrane</keyword>
<evidence type="ECO:0000256" key="4">
    <source>
        <dbReference type="ARBA" id="ARBA00022989"/>
    </source>
</evidence>
<keyword evidence="4 6" id="KW-1133">Transmembrane helix</keyword>
<dbReference type="EMBL" id="CP110232">
    <property type="protein sequence ID" value="WEG73002.1"/>
    <property type="molecule type" value="Genomic_DNA"/>
</dbReference>
<keyword evidence="5 6" id="KW-0472">Membrane</keyword>
<dbReference type="InterPro" id="IPR003838">
    <property type="entry name" value="ABC3_permease_C"/>
</dbReference>
<gene>
    <name evidence="8" type="ORF">OL234_08495</name>
</gene>
<dbReference type="KEGG" id="vie:OL234_08495"/>
<accession>A0AAF0CUA7</accession>
<evidence type="ECO:0000256" key="5">
    <source>
        <dbReference type="ARBA" id="ARBA00023136"/>
    </source>
</evidence>
<evidence type="ECO:0000313" key="9">
    <source>
        <dbReference type="Proteomes" id="UP001179647"/>
    </source>
</evidence>
<evidence type="ECO:0000256" key="2">
    <source>
        <dbReference type="ARBA" id="ARBA00022475"/>
    </source>
</evidence>
<evidence type="ECO:0000313" key="8">
    <source>
        <dbReference type="EMBL" id="WEG73002.1"/>
    </source>
</evidence>
<evidence type="ECO:0000259" key="7">
    <source>
        <dbReference type="Pfam" id="PF02687"/>
    </source>
</evidence>
<feature type="transmembrane region" description="Helical" evidence="6">
    <location>
        <begin position="36"/>
        <end position="57"/>
    </location>
</feature>
<feature type="transmembrane region" description="Helical" evidence="6">
    <location>
        <begin position="77"/>
        <end position="102"/>
    </location>
</feature>